<organism evidence="8 9">
    <name type="scientific">Lichtheimia ornata</name>
    <dbReference type="NCBI Taxonomy" id="688661"/>
    <lineage>
        <taxon>Eukaryota</taxon>
        <taxon>Fungi</taxon>
        <taxon>Fungi incertae sedis</taxon>
        <taxon>Mucoromycota</taxon>
        <taxon>Mucoromycotina</taxon>
        <taxon>Mucoromycetes</taxon>
        <taxon>Mucorales</taxon>
        <taxon>Lichtheimiaceae</taxon>
        <taxon>Lichtheimia</taxon>
    </lineage>
</organism>
<dbReference type="SUPFAM" id="SSF103473">
    <property type="entry name" value="MFS general substrate transporter"/>
    <property type="match status" value="1"/>
</dbReference>
<feature type="transmembrane region" description="Helical" evidence="6">
    <location>
        <begin position="241"/>
        <end position="259"/>
    </location>
</feature>
<evidence type="ECO:0000259" key="7">
    <source>
        <dbReference type="PROSITE" id="PS50850"/>
    </source>
</evidence>
<gene>
    <name evidence="8" type="ORF">O0I10_007714</name>
</gene>
<dbReference type="InterPro" id="IPR011701">
    <property type="entry name" value="MFS"/>
</dbReference>
<accession>A0AAD7V010</accession>
<feature type="transmembrane region" description="Helical" evidence="6">
    <location>
        <begin position="439"/>
        <end position="460"/>
    </location>
</feature>
<evidence type="ECO:0000256" key="2">
    <source>
        <dbReference type="ARBA" id="ARBA00022692"/>
    </source>
</evidence>
<feature type="transmembrane region" description="Helical" evidence="6">
    <location>
        <begin position="312"/>
        <end position="330"/>
    </location>
</feature>
<dbReference type="Gene3D" id="1.20.1720.10">
    <property type="entry name" value="Multidrug resistance protein D"/>
    <property type="match status" value="1"/>
</dbReference>
<dbReference type="PANTHER" id="PTHR23501:SF198">
    <property type="entry name" value="AZOLE RESISTANCE PROTEIN 1-RELATED"/>
    <property type="match status" value="1"/>
</dbReference>
<dbReference type="AlphaFoldDB" id="A0AAD7V010"/>
<feature type="transmembrane region" description="Helical" evidence="6">
    <location>
        <begin position="472"/>
        <end position="495"/>
    </location>
</feature>
<dbReference type="InterPro" id="IPR036259">
    <property type="entry name" value="MFS_trans_sf"/>
</dbReference>
<feature type="transmembrane region" description="Helical" evidence="6">
    <location>
        <begin position="85"/>
        <end position="108"/>
    </location>
</feature>
<feature type="transmembrane region" description="Helical" evidence="6">
    <location>
        <begin position="548"/>
        <end position="569"/>
    </location>
</feature>
<evidence type="ECO:0000256" key="3">
    <source>
        <dbReference type="ARBA" id="ARBA00022989"/>
    </source>
</evidence>
<feature type="domain" description="Major facilitator superfamily (MFS) profile" evidence="7">
    <location>
        <begin position="86"/>
        <end position="574"/>
    </location>
</feature>
<keyword evidence="3 6" id="KW-1133">Transmembrane helix</keyword>
<feature type="transmembrane region" description="Helical" evidence="6">
    <location>
        <begin position="209"/>
        <end position="229"/>
    </location>
</feature>
<feature type="region of interest" description="Disordered" evidence="5">
    <location>
        <begin position="1"/>
        <end position="27"/>
    </location>
</feature>
<feature type="transmembrane region" description="Helical" evidence="6">
    <location>
        <begin position="151"/>
        <end position="170"/>
    </location>
</feature>
<reference evidence="8 9" key="1">
    <citation type="submission" date="2023-03" db="EMBL/GenBank/DDBJ databases">
        <title>Genome sequence of Lichtheimia ornata CBS 291.66.</title>
        <authorList>
            <person name="Mohabir J.T."/>
            <person name="Shea T.P."/>
            <person name="Kurbessoian T."/>
            <person name="Berby B."/>
            <person name="Fontaine J."/>
            <person name="Livny J."/>
            <person name="Gnirke A."/>
            <person name="Stajich J.E."/>
            <person name="Cuomo C.A."/>
        </authorList>
    </citation>
    <scope>NUCLEOTIDE SEQUENCE [LARGE SCALE GENOMIC DNA]</scope>
    <source>
        <strain evidence="8">CBS 291.66</strain>
    </source>
</reference>
<feature type="transmembrane region" description="Helical" evidence="6">
    <location>
        <begin position="176"/>
        <end position="197"/>
    </location>
</feature>
<protein>
    <recommendedName>
        <fullName evidence="7">Major facilitator superfamily (MFS) profile domain-containing protein</fullName>
    </recommendedName>
</protein>
<dbReference type="EMBL" id="JARTCD010000038">
    <property type="protein sequence ID" value="KAJ8656637.1"/>
    <property type="molecule type" value="Genomic_DNA"/>
</dbReference>
<comment type="caution">
    <text evidence="8">The sequence shown here is derived from an EMBL/GenBank/DDBJ whole genome shotgun (WGS) entry which is preliminary data.</text>
</comment>
<evidence type="ECO:0000256" key="6">
    <source>
        <dbReference type="SAM" id="Phobius"/>
    </source>
</evidence>
<evidence type="ECO:0000256" key="1">
    <source>
        <dbReference type="ARBA" id="ARBA00004141"/>
    </source>
</evidence>
<evidence type="ECO:0000256" key="4">
    <source>
        <dbReference type="ARBA" id="ARBA00023136"/>
    </source>
</evidence>
<feature type="transmembrane region" description="Helical" evidence="6">
    <location>
        <begin position="388"/>
        <end position="407"/>
    </location>
</feature>
<feature type="transmembrane region" description="Helical" evidence="6">
    <location>
        <begin position="120"/>
        <end position="139"/>
    </location>
</feature>
<dbReference type="RefSeq" id="XP_058341550.1">
    <property type="nucleotide sequence ID" value="XM_058487728.1"/>
</dbReference>
<dbReference type="GO" id="GO:0022857">
    <property type="term" value="F:transmembrane transporter activity"/>
    <property type="evidence" value="ECO:0007669"/>
    <property type="project" value="InterPro"/>
</dbReference>
<keyword evidence="4 6" id="KW-0472">Membrane</keyword>
<evidence type="ECO:0000313" key="8">
    <source>
        <dbReference type="EMBL" id="KAJ8656637.1"/>
    </source>
</evidence>
<dbReference type="Proteomes" id="UP001234581">
    <property type="component" value="Unassembled WGS sequence"/>
</dbReference>
<keyword evidence="2 6" id="KW-0812">Transmembrane</keyword>
<feature type="transmembrane region" description="Helical" evidence="6">
    <location>
        <begin position="351"/>
        <end position="368"/>
    </location>
</feature>
<evidence type="ECO:0000313" key="9">
    <source>
        <dbReference type="Proteomes" id="UP001234581"/>
    </source>
</evidence>
<comment type="subcellular location">
    <subcellularLocation>
        <location evidence="1">Membrane</location>
        <topology evidence="1">Multi-pass membrane protein</topology>
    </subcellularLocation>
</comment>
<name>A0AAD7V010_9FUNG</name>
<dbReference type="GO" id="GO:0005886">
    <property type="term" value="C:plasma membrane"/>
    <property type="evidence" value="ECO:0007669"/>
    <property type="project" value="TreeGrafter"/>
</dbReference>
<sequence length="600" mass="64952">MTIATTSSDNSSIIERQTSNGSSSIETNGTAVGAYQERITTSPSPPLTQAPPANKHPKNTLIEKTMQSLPTLSSSPWMDKVQRGFVYAGLFMGIFAIIVQSSIVAPAMSKIATEMHDIGNQTWVAVAYFLGLNCAQAIAGKFVDIFGRKPIMLFGQSFFSIGSLICALTPNMDGLIAGRAISGFGGGSVISLAFVIAADITPLEHRPRINSALSMVYGLAAMTGPLMGGAFVDQVTYRWDFWLNLILGCTSLVIMAVFFKESNATLTRDEPLWAKIKRIDGLGVILSAGTITCILCALNWGPMHGWGDGHTIGAFVATGVSLLALIIVEMKVAKEPIFPPQLLKNPKVSMLYLYMWCLGFGFVGIMFFGPITYQSVFGSDSTMSSVRLIPYFGALIIGALTCGQLLQWFPYPKVYMIIAGTFVTLGFSLFQLTNEKSNWGHQACFFILSGFGFGFSQQNVILTAQSIAGKQYLAIATTLVNFFLLLASPMGLAIYEAVFAAFRYAQFDGLPSDVLEVAQEYNALENYLYIRNVPAEYQPPLVHAYMEAVRNVFIFPAVAGGIILIIALLSPNVRLGGGHPTTAAKGIKKDEEASHFCDKK</sequence>
<proteinExistence type="predicted"/>
<dbReference type="InterPro" id="IPR005829">
    <property type="entry name" value="Sugar_transporter_CS"/>
</dbReference>
<dbReference type="Gene3D" id="1.20.1250.20">
    <property type="entry name" value="MFS general substrate transporter like domains"/>
    <property type="match status" value="1"/>
</dbReference>
<feature type="transmembrane region" description="Helical" evidence="6">
    <location>
        <begin position="414"/>
        <end position="433"/>
    </location>
</feature>
<keyword evidence="9" id="KW-1185">Reference proteome</keyword>
<dbReference type="PROSITE" id="PS00216">
    <property type="entry name" value="SUGAR_TRANSPORT_1"/>
    <property type="match status" value="1"/>
</dbReference>
<feature type="transmembrane region" description="Helical" evidence="6">
    <location>
        <begin position="279"/>
        <end position="300"/>
    </location>
</feature>
<evidence type="ECO:0000256" key="5">
    <source>
        <dbReference type="SAM" id="MobiDB-lite"/>
    </source>
</evidence>
<dbReference type="Pfam" id="PF07690">
    <property type="entry name" value="MFS_1"/>
    <property type="match status" value="1"/>
</dbReference>
<dbReference type="PANTHER" id="PTHR23501">
    <property type="entry name" value="MAJOR FACILITATOR SUPERFAMILY"/>
    <property type="match status" value="1"/>
</dbReference>
<dbReference type="InterPro" id="IPR020846">
    <property type="entry name" value="MFS_dom"/>
</dbReference>
<dbReference type="PROSITE" id="PS50850">
    <property type="entry name" value="MFS"/>
    <property type="match status" value="1"/>
</dbReference>
<dbReference type="GeneID" id="83215122"/>